<accession>A0A9D7SIJ2</accession>
<proteinExistence type="predicted"/>
<dbReference type="Proteomes" id="UP000886657">
    <property type="component" value="Unassembled WGS sequence"/>
</dbReference>
<evidence type="ECO:0000256" key="1">
    <source>
        <dbReference type="SAM" id="SignalP"/>
    </source>
</evidence>
<name>A0A9D7SIJ2_9BACT</name>
<feature type="signal peptide" evidence="1">
    <location>
        <begin position="1"/>
        <end position="23"/>
    </location>
</feature>
<dbReference type="AlphaFoldDB" id="A0A9D7SIJ2"/>
<evidence type="ECO:0000313" key="2">
    <source>
        <dbReference type="EMBL" id="MBK9797174.1"/>
    </source>
</evidence>
<protein>
    <submittedName>
        <fullName evidence="2">Outer membrane beta-barrel protein</fullName>
    </submittedName>
</protein>
<dbReference type="SUPFAM" id="SSF56925">
    <property type="entry name" value="OMPA-like"/>
    <property type="match status" value="1"/>
</dbReference>
<organism evidence="2 3">
    <name type="scientific">Candidatus Geothrix skivensis</name>
    <dbReference type="NCBI Taxonomy" id="2954439"/>
    <lineage>
        <taxon>Bacteria</taxon>
        <taxon>Pseudomonadati</taxon>
        <taxon>Acidobacteriota</taxon>
        <taxon>Holophagae</taxon>
        <taxon>Holophagales</taxon>
        <taxon>Holophagaceae</taxon>
        <taxon>Geothrix</taxon>
    </lineage>
</organism>
<feature type="chain" id="PRO_5038976059" evidence="1">
    <location>
        <begin position="24"/>
        <end position="230"/>
    </location>
</feature>
<reference evidence="2" key="1">
    <citation type="submission" date="2020-10" db="EMBL/GenBank/DDBJ databases">
        <title>Connecting structure to function with the recovery of over 1000 high-quality activated sludge metagenome-assembled genomes encoding full-length rRNA genes using long-read sequencing.</title>
        <authorList>
            <person name="Singleton C.M."/>
            <person name="Petriglieri F."/>
            <person name="Kristensen J.M."/>
            <person name="Kirkegaard R.H."/>
            <person name="Michaelsen T.Y."/>
            <person name="Andersen M.H."/>
            <person name="Karst S.M."/>
            <person name="Dueholm M.S."/>
            <person name="Nielsen P.H."/>
            <person name="Albertsen M."/>
        </authorList>
    </citation>
    <scope>NUCLEOTIDE SEQUENCE</scope>
    <source>
        <strain evidence="2">Skiv_18-Q3-R9-52_MAXAC.067</strain>
    </source>
</reference>
<dbReference type="InterPro" id="IPR011250">
    <property type="entry name" value="OMP/PagP_B-barrel"/>
</dbReference>
<sequence length="230" mass="24719">MNNLARISRIAALSMMMGTVASAQDPWSLAFKMAGGPTFQKINEYTGKAGYTLGGDFELGYQLSKTSQVAFSLGYRFFPGDFQQVSFVPTPLPTRAAIGVYTLENRVRKADVQGFQLAAIYRGDLAQWAGAYWQGGVRIGINKAKEIDTGTIYTQTTTVINSAGTLTAGSAIATVTEKTKVYPGLTAGLGYRFNDSYSLEANWYMTGATSPSTGVKQSGQAAELSFGIRF</sequence>
<keyword evidence="1" id="KW-0732">Signal</keyword>
<evidence type="ECO:0000313" key="3">
    <source>
        <dbReference type="Proteomes" id="UP000886657"/>
    </source>
</evidence>
<dbReference type="EMBL" id="JADKIO010000008">
    <property type="protein sequence ID" value="MBK9797174.1"/>
    <property type="molecule type" value="Genomic_DNA"/>
</dbReference>
<comment type="caution">
    <text evidence="2">The sequence shown here is derived from an EMBL/GenBank/DDBJ whole genome shotgun (WGS) entry which is preliminary data.</text>
</comment>
<gene>
    <name evidence="2" type="ORF">IPP58_11875</name>
</gene>